<protein>
    <submittedName>
        <fullName evidence="2">Uncharacterized protein</fullName>
    </submittedName>
</protein>
<sequence length="60" mass="6115">MAYDAKDALAALPDAGAVTVLLDGHHDSDLINRGLAADAGHRSTFGDEAGSGLRSPVRPT</sequence>
<keyword evidence="3" id="KW-1185">Reference proteome</keyword>
<proteinExistence type="predicted"/>
<evidence type="ECO:0000313" key="2">
    <source>
        <dbReference type="EMBL" id="GHE92710.1"/>
    </source>
</evidence>
<organism evidence="2 3">
    <name type="scientific">Streptomyces spiralis</name>
    <dbReference type="NCBI Taxonomy" id="66376"/>
    <lineage>
        <taxon>Bacteria</taxon>
        <taxon>Bacillati</taxon>
        <taxon>Actinomycetota</taxon>
        <taxon>Actinomycetes</taxon>
        <taxon>Kitasatosporales</taxon>
        <taxon>Streptomycetaceae</taxon>
        <taxon>Streptomyces</taxon>
    </lineage>
</organism>
<evidence type="ECO:0000313" key="3">
    <source>
        <dbReference type="Proteomes" id="UP000641386"/>
    </source>
</evidence>
<comment type="caution">
    <text evidence="2">The sequence shown here is derived from an EMBL/GenBank/DDBJ whole genome shotgun (WGS) entry which is preliminary data.</text>
</comment>
<dbReference type="AlphaFoldDB" id="A0A919DWR8"/>
<accession>A0A919DWR8</accession>
<feature type="region of interest" description="Disordered" evidence="1">
    <location>
        <begin position="41"/>
        <end position="60"/>
    </location>
</feature>
<gene>
    <name evidence="2" type="ORF">GCM10014715_56450</name>
</gene>
<reference evidence="2" key="1">
    <citation type="journal article" date="2014" name="Int. J. Syst. Evol. Microbiol.">
        <title>Complete genome sequence of Corynebacterium casei LMG S-19264T (=DSM 44701T), isolated from a smear-ripened cheese.</title>
        <authorList>
            <consortium name="US DOE Joint Genome Institute (JGI-PGF)"/>
            <person name="Walter F."/>
            <person name="Albersmeier A."/>
            <person name="Kalinowski J."/>
            <person name="Ruckert C."/>
        </authorList>
    </citation>
    <scope>NUCLEOTIDE SEQUENCE</scope>
    <source>
        <strain evidence="2">JCM 3302</strain>
    </source>
</reference>
<evidence type="ECO:0000256" key="1">
    <source>
        <dbReference type="SAM" id="MobiDB-lite"/>
    </source>
</evidence>
<reference evidence="2" key="2">
    <citation type="submission" date="2020-09" db="EMBL/GenBank/DDBJ databases">
        <authorList>
            <person name="Sun Q."/>
            <person name="Ohkuma M."/>
        </authorList>
    </citation>
    <scope>NUCLEOTIDE SEQUENCE</scope>
    <source>
        <strain evidence="2">JCM 3302</strain>
    </source>
</reference>
<name>A0A919DWR8_9ACTN</name>
<dbReference type="EMBL" id="BNBC01000030">
    <property type="protein sequence ID" value="GHE92710.1"/>
    <property type="molecule type" value="Genomic_DNA"/>
</dbReference>
<dbReference type="RefSeq" id="WP_229903782.1">
    <property type="nucleotide sequence ID" value="NZ_BNBC01000030.1"/>
</dbReference>
<dbReference type="Proteomes" id="UP000641386">
    <property type="component" value="Unassembled WGS sequence"/>
</dbReference>